<reference evidence="2 3" key="1">
    <citation type="submission" date="2019-05" db="EMBL/GenBank/DDBJ databases">
        <title>Another draft genome of Portunus trituberculatus and its Hox gene families provides insights of decapod evolution.</title>
        <authorList>
            <person name="Jeong J.-H."/>
            <person name="Song I."/>
            <person name="Kim S."/>
            <person name="Choi T."/>
            <person name="Kim D."/>
            <person name="Ryu S."/>
            <person name="Kim W."/>
        </authorList>
    </citation>
    <scope>NUCLEOTIDE SEQUENCE [LARGE SCALE GENOMIC DNA]</scope>
    <source>
        <tissue evidence="2">Muscle</tissue>
    </source>
</reference>
<evidence type="ECO:0000256" key="1">
    <source>
        <dbReference type="SAM" id="MobiDB-lite"/>
    </source>
</evidence>
<dbReference type="Proteomes" id="UP000324222">
    <property type="component" value="Unassembled WGS sequence"/>
</dbReference>
<proteinExistence type="predicted"/>
<keyword evidence="3" id="KW-1185">Reference proteome</keyword>
<comment type="caution">
    <text evidence="2">The sequence shown here is derived from an EMBL/GenBank/DDBJ whole genome shotgun (WGS) entry which is preliminary data.</text>
</comment>
<organism evidence="2 3">
    <name type="scientific">Portunus trituberculatus</name>
    <name type="common">Swimming crab</name>
    <name type="synonym">Neptunus trituberculatus</name>
    <dbReference type="NCBI Taxonomy" id="210409"/>
    <lineage>
        <taxon>Eukaryota</taxon>
        <taxon>Metazoa</taxon>
        <taxon>Ecdysozoa</taxon>
        <taxon>Arthropoda</taxon>
        <taxon>Crustacea</taxon>
        <taxon>Multicrustacea</taxon>
        <taxon>Malacostraca</taxon>
        <taxon>Eumalacostraca</taxon>
        <taxon>Eucarida</taxon>
        <taxon>Decapoda</taxon>
        <taxon>Pleocyemata</taxon>
        <taxon>Brachyura</taxon>
        <taxon>Eubrachyura</taxon>
        <taxon>Portunoidea</taxon>
        <taxon>Portunidae</taxon>
        <taxon>Portuninae</taxon>
        <taxon>Portunus</taxon>
    </lineage>
</organism>
<feature type="region of interest" description="Disordered" evidence="1">
    <location>
        <begin position="1"/>
        <end position="28"/>
    </location>
</feature>
<protein>
    <submittedName>
        <fullName evidence="2">Uncharacterized protein</fullName>
    </submittedName>
</protein>
<evidence type="ECO:0000313" key="2">
    <source>
        <dbReference type="EMBL" id="MPD00633.1"/>
    </source>
</evidence>
<sequence>MTPCPPRHRDGHPILRSGMSPAGAPAGGMVGGANALKNVPGGVAFSTDLFSPSGGVVRRPYVTGAAGDRSRWYTGRESCVQRAGARTCPLEEV</sequence>
<dbReference type="AlphaFoldDB" id="A0A5B7JX60"/>
<name>A0A5B7JX60_PORTR</name>
<gene>
    <name evidence="2" type="ORF">E2C01_096118</name>
</gene>
<dbReference type="EMBL" id="VSRR010123731">
    <property type="protein sequence ID" value="MPD00633.1"/>
    <property type="molecule type" value="Genomic_DNA"/>
</dbReference>
<evidence type="ECO:0000313" key="3">
    <source>
        <dbReference type="Proteomes" id="UP000324222"/>
    </source>
</evidence>
<accession>A0A5B7JX60</accession>